<dbReference type="PANTHER" id="PTHR37461:SF1">
    <property type="entry name" value="ANTI-SIGMA-K FACTOR RSKA"/>
    <property type="match status" value="1"/>
</dbReference>
<sequence>MNESCMHLLDYFNRSLTEEETHAFEQHLEECPSCRAELEELNLLTADLPYLTEEIEVPSDLKAKVFAAIDEEPISKGTETKPAINNVKTFPEKPKETKPAKRKGVAVPVLAAALVASLVTNAYLATMDGSPPTEVAENDLQLIGKALLDPQAGIENASAVAMMIKDNNETVLLVDASNLPKLKDNELYQVWVIEKDTPKPAGSFKPTDEGSGSVSHPMDQLKGEWDTVAITIETEPDLPAPEGTLVLAGSI</sequence>
<evidence type="ECO:0000256" key="11">
    <source>
        <dbReference type="SAM" id="MobiDB-lite"/>
    </source>
</evidence>
<dbReference type="Gene3D" id="1.10.10.1320">
    <property type="entry name" value="Anti-sigma factor, zinc-finger domain"/>
    <property type="match status" value="1"/>
</dbReference>
<dbReference type="Proteomes" id="UP001303532">
    <property type="component" value="Chromosome"/>
</dbReference>
<dbReference type="InterPro" id="IPR027383">
    <property type="entry name" value="Znf_put"/>
</dbReference>
<protein>
    <recommendedName>
        <fullName evidence="8">Anti-sigma-W factor RsiW</fullName>
    </recommendedName>
    <alternativeName>
        <fullName evidence="10">Regulator of SigK</fullName>
    </alternativeName>
    <alternativeName>
        <fullName evidence="9">Sigma-K anti-sigma factor RskA</fullName>
    </alternativeName>
</protein>
<evidence type="ECO:0000313" key="14">
    <source>
        <dbReference type="EMBL" id="WOV83748.1"/>
    </source>
</evidence>
<name>A0ABZ0KV58_9BACL</name>
<keyword evidence="6" id="KW-0472">Membrane</keyword>
<dbReference type="InterPro" id="IPR018764">
    <property type="entry name" value="RskA_C"/>
</dbReference>
<feature type="region of interest" description="Disordered" evidence="11">
    <location>
        <begin position="199"/>
        <end position="219"/>
    </location>
</feature>
<keyword evidence="3" id="KW-1003">Cell membrane</keyword>
<evidence type="ECO:0000256" key="7">
    <source>
        <dbReference type="ARBA" id="ARBA00024353"/>
    </source>
</evidence>
<dbReference type="RefSeq" id="WP_323691436.1">
    <property type="nucleotide sequence ID" value="NZ_CP116341.1"/>
</dbReference>
<dbReference type="EMBL" id="CP116341">
    <property type="protein sequence ID" value="WOV83748.1"/>
    <property type="molecule type" value="Genomic_DNA"/>
</dbReference>
<evidence type="ECO:0000256" key="1">
    <source>
        <dbReference type="ARBA" id="ARBA00004167"/>
    </source>
</evidence>
<keyword evidence="5" id="KW-1133">Transmembrane helix</keyword>
<organism evidence="14 15">
    <name type="scientific">Sporosarcina jeotgali</name>
    <dbReference type="NCBI Taxonomy" id="3020056"/>
    <lineage>
        <taxon>Bacteria</taxon>
        <taxon>Bacillati</taxon>
        <taxon>Bacillota</taxon>
        <taxon>Bacilli</taxon>
        <taxon>Bacillales</taxon>
        <taxon>Caryophanaceae</taxon>
        <taxon>Sporosarcina</taxon>
    </lineage>
</organism>
<proteinExistence type="inferred from homology"/>
<evidence type="ECO:0000256" key="6">
    <source>
        <dbReference type="ARBA" id="ARBA00023136"/>
    </source>
</evidence>
<keyword evidence="15" id="KW-1185">Reference proteome</keyword>
<evidence type="ECO:0000256" key="3">
    <source>
        <dbReference type="ARBA" id="ARBA00022475"/>
    </source>
</evidence>
<evidence type="ECO:0000256" key="9">
    <source>
        <dbReference type="ARBA" id="ARBA00029829"/>
    </source>
</evidence>
<gene>
    <name evidence="14" type="ORF">PGH26_12815</name>
</gene>
<feature type="domain" description="Anti-sigma K factor RskA C-terminal" evidence="12">
    <location>
        <begin position="109"/>
        <end position="243"/>
    </location>
</feature>
<evidence type="ECO:0000256" key="10">
    <source>
        <dbReference type="ARBA" id="ARBA00030803"/>
    </source>
</evidence>
<dbReference type="Pfam" id="PF13490">
    <property type="entry name" value="zf-HC2"/>
    <property type="match status" value="1"/>
</dbReference>
<evidence type="ECO:0000313" key="15">
    <source>
        <dbReference type="Proteomes" id="UP001303532"/>
    </source>
</evidence>
<dbReference type="InterPro" id="IPR041916">
    <property type="entry name" value="Anti_sigma_zinc_sf"/>
</dbReference>
<accession>A0ABZ0KV58</accession>
<evidence type="ECO:0000256" key="8">
    <source>
        <dbReference type="ARBA" id="ARBA00024438"/>
    </source>
</evidence>
<dbReference type="InterPro" id="IPR051474">
    <property type="entry name" value="Anti-sigma-K/W_factor"/>
</dbReference>
<feature type="domain" description="Putative zinc-finger" evidence="13">
    <location>
        <begin position="8"/>
        <end position="35"/>
    </location>
</feature>
<keyword evidence="4" id="KW-0812">Transmembrane</keyword>
<dbReference type="PANTHER" id="PTHR37461">
    <property type="entry name" value="ANTI-SIGMA-K FACTOR RSKA"/>
    <property type="match status" value="1"/>
</dbReference>
<evidence type="ECO:0000256" key="5">
    <source>
        <dbReference type="ARBA" id="ARBA00022989"/>
    </source>
</evidence>
<evidence type="ECO:0000256" key="2">
    <source>
        <dbReference type="ARBA" id="ARBA00004236"/>
    </source>
</evidence>
<reference evidence="14 15" key="1">
    <citation type="submission" date="2023-01" db="EMBL/GenBank/DDBJ databases">
        <title>Sporosarcina sp. nov., isolated from Korean tranditional fermented seafood 'Jeotgal'.</title>
        <authorList>
            <person name="Yang A.-I."/>
        </authorList>
    </citation>
    <scope>NUCLEOTIDE SEQUENCE [LARGE SCALE GENOMIC DNA]</scope>
    <source>
        <strain evidence="14 15">B2O-1</strain>
    </source>
</reference>
<evidence type="ECO:0000259" key="13">
    <source>
        <dbReference type="Pfam" id="PF13490"/>
    </source>
</evidence>
<evidence type="ECO:0000259" key="12">
    <source>
        <dbReference type="Pfam" id="PF10099"/>
    </source>
</evidence>
<comment type="similarity">
    <text evidence="7">Belongs to the zinc-associated anti-sigma factor (ZAS) superfamily. Anti-sigma-W factor family.</text>
</comment>
<comment type="subcellular location">
    <subcellularLocation>
        <location evidence="2">Cell membrane</location>
    </subcellularLocation>
    <subcellularLocation>
        <location evidence="1">Membrane</location>
        <topology evidence="1">Single-pass membrane protein</topology>
    </subcellularLocation>
</comment>
<evidence type="ECO:0000256" key="4">
    <source>
        <dbReference type="ARBA" id="ARBA00022692"/>
    </source>
</evidence>
<dbReference type="Pfam" id="PF10099">
    <property type="entry name" value="RskA_C"/>
    <property type="match status" value="1"/>
</dbReference>